<dbReference type="GO" id="GO:0016020">
    <property type="term" value="C:membrane"/>
    <property type="evidence" value="ECO:0007669"/>
    <property type="project" value="UniProtKB-SubCell"/>
</dbReference>
<accession>A0A9X1V6H1</accession>
<dbReference type="GO" id="GO:0005315">
    <property type="term" value="F:phosphate transmembrane transporter activity"/>
    <property type="evidence" value="ECO:0007669"/>
    <property type="project" value="InterPro"/>
</dbReference>
<evidence type="ECO:0000313" key="7">
    <source>
        <dbReference type="EMBL" id="MCI0181849.1"/>
    </source>
</evidence>
<feature type="transmembrane region" description="Helical" evidence="6">
    <location>
        <begin position="100"/>
        <end position="119"/>
    </location>
</feature>
<dbReference type="EMBL" id="JALBUF010000001">
    <property type="protein sequence ID" value="MCI0181849.1"/>
    <property type="molecule type" value="Genomic_DNA"/>
</dbReference>
<comment type="caution">
    <text evidence="7">The sequence shown here is derived from an EMBL/GenBank/DDBJ whole genome shotgun (WGS) entry which is preliminary data.</text>
</comment>
<gene>
    <name evidence="7" type="ORF">MM817_00096</name>
</gene>
<evidence type="ECO:0008006" key="9">
    <source>
        <dbReference type="Google" id="ProtNLM"/>
    </source>
</evidence>
<name>A0A9X1V6H1_9BACL</name>
<dbReference type="PANTHER" id="PTHR11101">
    <property type="entry name" value="PHOSPHATE TRANSPORTER"/>
    <property type="match status" value="1"/>
</dbReference>
<feature type="transmembrane region" description="Helical" evidence="6">
    <location>
        <begin position="125"/>
        <end position="146"/>
    </location>
</feature>
<keyword evidence="5 6" id="KW-0472">Membrane</keyword>
<evidence type="ECO:0000256" key="2">
    <source>
        <dbReference type="ARBA" id="ARBA00022448"/>
    </source>
</evidence>
<evidence type="ECO:0000256" key="5">
    <source>
        <dbReference type="ARBA" id="ARBA00023136"/>
    </source>
</evidence>
<dbReference type="GO" id="GO:0035435">
    <property type="term" value="P:phosphate ion transmembrane transport"/>
    <property type="evidence" value="ECO:0007669"/>
    <property type="project" value="TreeGrafter"/>
</dbReference>
<keyword evidence="8" id="KW-1185">Reference proteome</keyword>
<dbReference type="InterPro" id="IPR001204">
    <property type="entry name" value="Phos_transporter"/>
</dbReference>
<comment type="subcellular location">
    <subcellularLocation>
        <location evidence="1">Membrane</location>
        <topology evidence="1">Multi-pass membrane protein</topology>
    </subcellularLocation>
</comment>
<feature type="transmembrane region" description="Helical" evidence="6">
    <location>
        <begin position="36"/>
        <end position="57"/>
    </location>
</feature>
<protein>
    <recommendedName>
        <fullName evidence="9">Phosphate transporter</fullName>
    </recommendedName>
</protein>
<dbReference type="Pfam" id="PF01384">
    <property type="entry name" value="PHO4"/>
    <property type="match status" value="2"/>
</dbReference>
<evidence type="ECO:0000256" key="3">
    <source>
        <dbReference type="ARBA" id="ARBA00022692"/>
    </source>
</evidence>
<feature type="transmembrane region" description="Helical" evidence="6">
    <location>
        <begin position="245"/>
        <end position="266"/>
    </location>
</feature>
<evidence type="ECO:0000256" key="6">
    <source>
        <dbReference type="SAM" id="Phobius"/>
    </source>
</evidence>
<feature type="transmembrane region" description="Helical" evidence="6">
    <location>
        <begin position="201"/>
        <end position="224"/>
    </location>
</feature>
<evidence type="ECO:0000313" key="8">
    <source>
        <dbReference type="Proteomes" id="UP001139263"/>
    </source>
</evidence>
<reference evidence="7" key="1">
    <citation type="submission" date="2022-03" db="EMBL/GenBank/DDBJ databases">
        <title>Draft Genome Sequence of Firmicute Strain S0AB, a Heterotrophic Iron/Sulfur-Oxidizing Extreme Acidophile.</title>
        <authorList>
            <person name="Vergara E."/>
            <person name="Pakostova E."/>
            <person name="Johnson D.B."/>
            <person name="Holmes D.S."/>
        </authorList>
    </citation>
    <scope>NUCLEOTIDE SEQUENCE</scope>
    <source>
        <strain evidence="7">S0AB</strain>
    </source>
</reference>
<sequence length="321" mass="34246">MWLAFVLIAIFQGISGWNDGGNLLGLFEHAGTKTRFSLTLLIIGILFGPFILGSHVAKTVGQDIIHLHHGDIHVLNEALIATLTTLLLTWLIKLPTSTSLALIGGLIGAAWASLGIHAIHWTGFWMTILSVLLSVVFGFIAGYLGYRIERHFRHRTPGSLVWLWPRLSYILTVVQGIAYGANDAEKAIGLAALLLLIGHETAHFAVTPIIVFCSSVVWLAGCLIGGKRIAKTVGSAFFTLKPKHVVAIQGASAIVVVAAATLGGPVSTTQTSDSALFGVGHDLHHQHINARKVARIFIAWGLTLPVALVLGVLTALIAKVI</sequence>
<evidence type="ECO:0000256" key="4">
    <source>
        <dbReference type="ARBA" id="ARBA00022989"/>
    </source>
</evidence>
<feature type="transmembrane region" description="Helical" evidence="6">
    <location>
        <begin position="158"/>
        <end position="181"/>
    </location>
</feature>
<proteinExistence type="predicted"/>
<dbReference type="PANTHER" id="PTHR11101:SF80">
    <property type="entry name" value="PHOSPHATE TRANSPORTER"/>
    <property type="match status" value="1"/>
</dbReference>
<feature type="transmembrane region" description="Helical" evidence="6">
    <location>
        <begin position="297"/>
        <end position="318"/>
    </location>
</feature>
<dbReference type="AlphaFoldDB" id="A0A9X1V6H1"/>
<keyword evidence="4 6" id="KW-1133">Transmembrane helix</keyword>
<keyword evidence="3 6" id="KW-0812">Transmembrane</keyword>
<dbReference type="Proteomes" id="UP001139263">
    <property type="component" value="Unassembled WGS sequence"/>
</dbReference>
<dbReference type="RefSeq" id="WP_241711480.1">
    <property type="nucleotide sequence ID" value="NZ_JALBUF010000001.1"/>
</dbReference>
<organism evidence="7 8">
    <name type="scientific">Sulfoacidibacillus ferrooxidans</name>
    <dbReference type="NCBI Taxonomy" id="2005001"/>
    <lineage>
        <taxon>Bacteria</taxon>
        <taxon>Bacillati</taxon>
        <taxon>Bacillota</taxon>
        <taxon>Bacilli</taxon>
        <taxon>Bacillales</taxon>
        <taxon>Alicyclobacillaceae</taxon>
        <taxon>Sulfoacidibacillus</taxon>
    </lineage>
</organism>
<evidence type="ECO:0000256" key="1">
    <source>
        <dbReference type="ARBA" id="ARBA00004141"/>
    </source>
</evidence>
<keyword evidence="2" id="KW-0813">Transport</keyword>